<evidence type="ECO:0000313" key="2">
    <source>
        <dbReference type="Proteomes" id="UP000887577"/>
    </source>
</evidence>
<feature type="compositionally biased region" description="Basic residues" evidence="1">
    <location>
        <begin position="194"/>
        <end position="204"/>
    </location>
</feature>
<accession>A0A914Y1S8</accession>
<evidence type="ECO:0000256" key="1">
    <source>
        <dbReference type="SAM" id="MobiDB-lite"/>
    </source>
</evidence>
<dbReference type="WBParaSite" id="PSU_v2.g12737.t1">
    <property type="protein sequence ID" value="PSU_v2.g12737.t1"/>
    <property type="gene ID" value="PSU_v2.g12737"/>
</dbReference>
<proteinExistence type="predicted"/>
<name>A0A914Y1S8_9BILA</name>
<feature type="compositionally biased region" description="Basic and acidic residues" evidence="1">
    <location>
        <begin position="169"/>
        <end position="193"/>
    </location>
</feature>
<sequence length="204" mass="23269">MNENYPEIGHDVVKGEVDLFCCPVSKMFASTNEMAREYEQKLTAVGCDFDEYARIVTMTDGARCFLQDKLTPATIVYFAFGAEYHQYLIDDVTILSKLSIPLLMVIAFQPRFAASNRKKACALLRRKLPTVLGNFTAVQRKTMVFPMNIIEDAYCQEPKYFTNTAGIKTDSENEGKNKMEQEIEKKEVKNGEGKRKKKSSKKHH</sequence>
<organism evidence="2 3">
    <name type="scientific">Panagrolaimus superbus</name>
    <dbReference type="NCBI Taxonomy" id="310955"/>
    <lineage>
        <taxon>Eukaryota</taxon>
        <taxon>Metazoa</taxon>
        <taxon>Ecdysozoa</taxon>
        <taxon>Nematoda</taxon>
        <taxon>Chromadorea</taxon>
        <taxon>Rhabditida</taxon>
        <taxon>Tylenchina</taxon>
        <taxon>Panagrolaimomorpha</taxon>
        <taxon>Panagrolaimoidea</taxon>
        <taxon>Panagrolaimidae</taxon>
        <taxon>Panagrolaimus</taxon>
    </lineage>
</organism>
<evidence type="ECO:0000313" key="3">
    <source>
        <dbReference type="WBParaSite" id="PSU_v2.g12737.t1"/>
    </source>
</evidence>
<dbReference type="AlphaFoldDB" id="A0A914Y1S8"/>
<keyword evidence="2" id="KW-1185">Reference proteome</keyword>
<reference evidence="3" key="1">
    <citation type="submission" date="2022-11" db="UniProtKB">
        <authorList>
            <consortium name="WormBaseParasite"/>
        </authorList>
    </citation>
    <scope>IDENTIFICATION</scope>
</reference>
<dbReference type="Proteomes" id="UP000887577">
    <property type="component" value="Unplaced"/>
</dbReference>
<feature type="region of interest" description="Disordered" evidence="1">
    <location>
        <begin position="166"/>
        <end position="204"/>
    </location>
</feature>
<protein>
    <submittedName>
        <fullName evidence="3">Uncharacterized protein</fullName>
    </submittedName>
</protein>